<proteinExistence type="predicted"/>
<dbReference type="EMBL" id="CAADFA010000388">
    <property type="protein sequence ID" value="VFJ65196.1"/>
    <property type="molecule type" value="Genomic_DNA"/>
</dbReference>
<dbReference type="AlphaFoldDB" id="A0A450TE04"/>
<sequence length="416" mass="45851">MSDTIVVIWSRFGPYHLARLYSLAACAEDARFSIIGLEIAQRDHYDWDVHAGADGFRRHTLFPRREYGSLPASVIRSAVVRALEELRPNAVAVNGWGVPETRAAIGWCRRNGVAAVLMSETKEDDGGGKRVWWKEAVKGQLVRRCDAALVGGRRQAEYLVKLGFPHERIFIGYDVVDNDYFAQGAARARSDARGLRNRYRLPERYFFACTRFLPRKNLDGLLRAYGLYRQTCTDAPWSLVIAGGGEEEGRLRRLAAQLVPHTTNAWLDDRQRPIDSLSEDHGKTKTLPHAAADVHWAGFLQYEQLPVFFGLASAFIHPALAEPWGLVVNEAAASGLPLLIARPVGAGYELLLEGENGLAFDPGDIDDMARALGRMAGMPEENRAVMGEKSAAIMAGWSPVRFGEGLLAAVRAAGAI</sequence>
<keyword evidence="3" id="KW-0808">Transferase</keyword>
<reference evidence="3" key="1">
    <citation type="submission" date="2019-02" db="EMBL/GenBank/DDBJ databases">
        <authorList>
            <person name="Gruber-Vodicka R. H."/>
            <person name="Seah K. B. B."/>
        </authorList>
    </citation>
    <scope>NUCLEOTIDE SEQUENCE</scope>
    <source>
        <strain evidence="2">BECK_BZ163</strain>
        <strain evidence="4">BECK_BZ164</strain>
        <strain evidence="3">BECK_BZ165</strain>
    </source>
</reference>
<dbReference type="PANTHER" id="PTHR45947:SF3">
    <property type="entry name" value="SULFOQUINOVOSYL TRANSFERASE SQD2"/>
    <property type="match status" value="1"/>
</dbReference>
<gene>
    <name evidence="2" type="ORF">BECKFM1743A_GA0114220_103663</name>
    <name evidence="4" type="ORF">BECKFM1743B_GA0114221_103643</name>
    <name evidence="3" type="ORF">BECKFM1743C_GA0114222_103884</name>
</gene>
<dbReference type="Gene3D" id="3.40.50.2000">
    <property type="entry name" value="Glycogen Phosphorylase B"/>
    <property type="match status" value="1"/>
</dbReference>
<evidence type="ECO:0000313" key="3">
    <source>
        <dbReference type="EMBL" id="VFJ65196.1"/>
    </source>
</evidence>
<protein>
    <submittedName>
        <fullName evidence="3">Glycosyl transferases group 1</fullName>
    </submittedName>
</protein>
<accession>A0A450TE04</accession>
<dbReference type="Pfam" id="PF00534">
    <property type="entry name" value="Glycos_transf_1"/>
    <property type="match status" value="1"/>
</dbReference>
<evidence type="ECO:0000259" key="1">
    <source>
        <dbReference type="Pfam" id="PF00534"/>
    </source>
</evidence>
<dbReference type="PANTHER" id="PTHR45947">
    <property type="entry name" value="SULFOQUINOVOSYL TRANSFERASE SQD2"/>
    <property type="match status" value="1"/>
</dbReference>
<dbReference type="EMBL" id="CAADEZ010000366">
    <property type="protein sequence ID" value="VFJ64895.1"/>
    <property type="molecule type" value="Genomic_DNA"/>
</dbReference>
<dbReference type="GO" id="GO:0016758">
    <property type="term" value="F:hexosyltransferase activity"/>
    <property type="evidence" value="ECO:0007669"/>
    <property type="project" value="TreeGrafter"/>
</dbReference>
<evidence type="ECO:0000313" key="2">
    <source>
        <dbReference type="EMBL" id="VFJ64895.1"/>
    </source>
</evidence>
<dbReference type="EMBL" id="CAADFL010000364">
    <property type="protein sequence ID" value="VFK15286.1"/>
    <property type="molecule type" value="Genomic_DNA"/>
</dbReference>
<dbReference type="InterPro" id="IPR001296">
    <property type="entry name" value="Glyco_trans_1"/>
</dbReference>
<dbReference type="InterPro" id="IPR050194">
    <property type="entry name" value="Glycosyltransferase_grp1"/>
</dbReference>
<organism evidence="3">
    <name type="scientific">Candidatus Kentrum sp. FM</name>
    <dbReference type="NCBI Taxonomy" id="2126340"/>
    <lineage>
        <taxon>Bacteria</taxon>
        <taxon>Pseudomonadati</taxon>
        <taxon>Pseudomonadota</taxon>
        <taxon>Gammaproteobacteria</taxon>
        <taxon>Candidatus Kentrum</taxon>
    </lineage>
</organism>
<evidence type="ECO:0000313" key="4">
    <source>
        <dbReference type="EMBL" id="VFK15286.1"/>
    </source>
</evidence>
<name>A0A450TE04_9GAMM</name>
<dbReference type="SUPFAM" id="SSF53756">
    <property type="entry name" value="UDP-Glycosyltransferase/glycogen phosphorylase"/>
    <property type="match status" value="1"/>
</dbReference>
<feature type="domain" description="Glycosyl transferase family 1" evidence="1">
    <location>
        <begin position="292"/>
        <end position="389"/>
    </location>
</feature>